<dbReference type="EMBL" id="UINC01008389">
    <property type="protein sequence ID" value="SVA37768.1"/>
    <property type="molecule type" value="Genomic_DNA"/>
</dbReference>
<feature type="non-terminal residue" evidence="1">
    <location>
        <position position="52"/>
    </location>
</feature>
<protein>
    <submittedName>
        <fullName evidence="1">Uncharacterized protein</fullName>
    </submittedName>
</protein>
<proteinExistence type="predicted"/>
<dbReference type="AlphaFoldDB" id="A0A381VDB4"/>
<accession>A0A381VDB4</accession>
<sequence>MNFVSFESFVVKKENAVPRNKKDSQNGRFDFTKCPPLSRGVMVAQRSLTPLV</sequence>
<organism evidence="1">
    <name type="scientific">marine metagenome</name>
    <dbReference type="NCBI Taxonomy" id="408172"/>
    <lineage>
        <taxon>unclassified sequences</taxon>
        <taxon>metagenomes</taxon>
        <taxon>ecological metagenomes</taxon>
    </lineage>
</organism>
<gene>
    <name evidence="1" type="ORF">METZ01_LOCUS90622</name>
</gene>
<name>A0A381VDB4_9ZZZZ</name>
<evidence type="ECO:0000313" key="1">
    <source>
        <dbReference type="EMBL" id="SVA37768.1"/>
    </source>
</evidence>
<reference evidence="1" key="1">
    <citation type="submission" date="2018-05" db="EMBL/GenBank/DDBJ databases">
        <authorList>
            <person name="Lanie J.A."/>
            <person name="Ng W.-L."/>
            <person name="Kazmierczak K.M."/>
            <person name="Andrzejewski T.M."/>
            <person name="Davidsen T.M."/>
            <person name="Wayne K.J."/>
            <person name="Tettelin H."/>
            <person name="Glass J.I."/>
            <person name="Rusch D."/>
            <person name="Podicherti R."/>
            <person name="Tsui H.-C.T."/>
            <person name="Winkler M.E."/>
        </authorList>
    </citation>
    <scope>NUCLEOTIDE SEQUENCE</scope>
</reference>